<comment type="similarity">
    <text evidence="2 8">Belongs to the methyltransferase superfamily. RsmD family.</text>
</comment>
<evidence type="ECO:0000256" key="2">
    <source>
        <dbReference type="ARBA" id="ARBA00005269"/>
    </source>
</evidence>
<dbReference type="PROSITE" id="PS00092">
    <property type="entry name" value="N6_MTASE"/>
    <property type="match status" value="1"/>
</dbReference>
<accession>A0A1T2LA60</accession>
<dbReference type="InterPro" id="IPR004398">
    <property type="entry name" value="RNA_MeTrfase_RsmD"/>
</dbReference>
<dbReference type="Pfam" id="PF03602">
    <property type="entry name" value="Cons_hypoth95"/>
    <property type="match status" value="1"/>
</dbReference>
<keyword evidence="6 8" id="KW-0808">Transferase</keyword>
<dbReference type="NCBIfam" id="TIGR00095">
    <property type="entry name" value="16S rRNA (guanine(966)-N(2))-methyltransferase RsmD"/>
    <property type="match status" value="1"/>
</dbReference>
<keyword evidence="5 8" id="KW-0489">Methyltransferase</keyword>
<feature type="region of interest" description="Disordered" evidence="9">
    <location>
        <begin position="1"/>
        <end position="24"/>
    </location>
</feature>
<proteinExistence type="inferred from homology"/>
<dbReference type="InterPro" id="IPR029063">
    <property type="entry name" value="SAM-dependent_MTases_sf"/>
</dbReference>
<dbReference type="EMBL" id="MPRK01000048">
    <property type="protein sequence ID" value="OOZ41993.1"/>
    <property type="molecule type" value="Genomic_DNA"/>
</dbReference>
<protein>
    <recommendedName>
        <fullName evidence="4 8">Ribosomal RNA small subunit methyltransferase D</fullName>
        <ecNumber evidence="3 8">2.1.1.171</ecNumber>
    </recommendedName>
</protein>
<dbReference type="AlphaFoldDB" id="A0A1T2LA60"/>
<evidence type="ECO:0000256" key="3">
    <source>
        <dbReference type="ARBA" id="ARBA00012141"/>
    </source>
</evidence>
<comment type="function">
    <text evidence="1 8">Specifically methylates the guanine in position 966 of 16S rRNA in the assembled 30S particle.</text>
</comment>
<evidence type="ECO:0000256" key="7">
    <source>
        <dbReference type="ARBA" id="ARBA00048326"/>
    </source>
</evidence>
<dbReference type="CDD" id="cd02440">
    <property type="entry name" value="AdoMet_MTases"/>
    <property type="match status" value="1"/>
</dbReference>
<evidence type="ECO:0000256" key="4">
    <source>
        <dbReference type="ARBA" id="ARBA00013682"/>
    </source>
</evidence>
<dbReference type="SUPFAM" id="SSF53335">
    <property type="entry name" value="S-adenosyl-L-methionine-dependent methyltransferases"/>
    <property type="match status" value="1"/>
</dbReference>
<dbReference type="Proteomes" id="UP000190198">
    <property type="component" value="Unassembled WGS sequence"/>
</dbReference>
<keyword evidence="11" id="KW-1185">Reference proteome</keyword>
<gene>
    <name evidence="10" type="ORF">BOW52_03865</name>
</gene>
<evidence type="ECO:0000256" key="5">
    <source>
        <dbReference type="ARBA" id="ARBA00022603"/>
    </source>
</evidence>
<dbReference type="GO" id="GO:0003676">
    <property type="term" value="F:nucleic acid binding"/>
    <property type="evidence" value="ECO:0007669"/>
    <property type="project" value="InterPro"/>
</dbReference>
<sequence>MVAKTTVRQRSRSNQPVGGRNKNSLRIIGGEHRGRRLQFVAPEGLRPTTDRVRETLFNWLQNRIQGARVLDLFAGSGALGFEAASRGAREVMLVEMNRHVCEVLRQNAALLDSPDVDIKVQQRDARKFLQQSDSNSFDIVFLDPPFRKNLLQPVIELLESDGWLADDALIYIEQGSDEAEAQLPSNWQPLKEKSAGQVRYQLIERATNVSQ</sequence>
<dbReference type="GO" id="GO:0052913">
    <property type="term" value="F:16S rRNA (guanine(966)-N(2))-methyltransferase activity"/>
    <property type="evidence" value="ECO:0007669"/>
    <property type="project" value="UniProtKB-EC"/>
</dbReference>
<evidence type="ECO:0000256" key="9">
    <source>
        <dbReference type="SAM" id="MobiDB-lite"/>
    </source>
</evidence>
<dbReference type="EC" id="2.1.1.171" evidence="3 8"/>
<dbReference type="OrthoDB" id="9803017at2"/>
<evidence type="ECO:0000256" key="1">
    <source>
        <dbReference type="ARBA" id="ARBA00002649"/>
    </source>
</evidence>
<keyword evidence="8" id="KW-0698">rRNA processing</keyword>
<dbReference type="PIRSF" id="PIRSF004553">
    <property type="entry name" value="CHP00095"/>
    <property type="match status" value="1"/>
</dbReference>
<comment type="caution">
    <text evidence="10">The sequence shown here is derived from an EMBL/GenBank/DDBJ whole genome shotgun (WGS) entry which is preliminary data.</text>
</comment>
<evidence type="ECO:0000313" key="10">
    <source>
        <dbReference type="EMBL" id="OOZ41993.1"/>
    </source>
</evidence>
<evidence type="ECO:0000313" key="11">
    <source>
        <dbReference type="Proteomes" id="UP000190198"/>
    </source>
</evidence>
<reference evidence="10 11" key="1">
    <citation type="submission" date="2016-11" db="EMBL/GenBank/DDBJ databases">
        <title>Mixed transmission modes and dynamic genome evolution in an obligate animal-bacterial symbiosis.</title>
        <authorList>
            <person name="Russell S.L."/>
            <person name="Corbett-Detig R.B."/>
            <person name="Cavanaugh C.M."/>
        </authorList>
    </citation>
    <scope>NUCLEOTIDE SEQUENCE [LARGE SCALE GENOMIC DNA]</scope>
    <source>
        <strain evidence="10">Sp-SM6</strain>
    </source>
</reference>
<evidence type="ECO:0000256" key="6">
    <source>
        <dbReference type="ARBA" id="ARBA00022679"/>
    </source>
</evidence>
<dbReference type="PANTHER" id="PTHR43542:SF1">
    <property type="entry name" value="METHYLTRANSFERASE"/>
    <property type="match status" value="1"/>
</dbReference>
<evidence type="ECO:0000256" key="8">
    <source>
        <dbReference type="PIRNR" id="PIRNR004553"/>
    </source>
</evidence>
<keyword evidence="8" id="KW-0949">S-adenosyl-L-methionine</keyword>
<dbReference type="Gene3D" id="3.40.50.150">
    <property type="entry name" value="Vaccinia Virus protein VP39"/>
    <property type="match status" value="1"/>
</dbReference>
<dbReference type="PANTHER" id="PTHR43542">
    <property type="entry name" value="METHYLTRANSFERASE"/>
    <property type="match status" value="1"/>
</dbReference>
<name>A0A1T2LA60_9GAMM</name>
<comment type="catalytic activity">
    <reaction evidence="7 8">
        <text>guanosine(966) in 16S rRNA + S-adenosyl-L-methionine = N(2)-methylguanosine(966) in 16S rRNA + S-adenosyl-L-homocysteine + H(+)</text>
        <dbReference type="Rhea" id="RHEA:23548"/>
        <dbReference type="Rhea" id="RHEA-COMP:10211"/>
        <dbReference type="Rhea" id="RHEA-COMP:10212"/>
        <dbReference type="ChEBI" id="CHEBI:15378"/>
        <dbReference type="ChEBI" id="CHEBI:57856"/>
        <dbReference type="ChEBI" id="CHEBI:59789"/>
        <dbReference type="ChEBI" id="CHEBI:74269"/>
        <dbReference type="ChEBI" id="CHEBI:74481"/>
        <dbReference type="EC" id="2.1.1.171"/>
    </reaction>
</comment>
<dbReference type="InterPro" id="IPR002052">
    <property type="entry name" value="DNA_methylase_N6_adenine_CS"/>
</dbReference>
<organism evidence="10 11">
    <name type="scientific">Solemya elarraichensis gill symbiont</name>
    <dbReference type="NCBI Taxonomy" id="1918949"/>
    <lineage>
        <taxon>Bacteria</taxon>
        <taxon>Pseudomonadati</taxon>
        <taxon>Pseudomonadota</taxon>
        <taxon>Gammaproteobacteria</taxon>
        <taxon>sulfur-oxidizing symbionts</taxon>
    </lineage>
</organism>